<protein>
    <submittedName>
        <fullName evidence="1">Uncharacterized protein</fullName>
    </submittedName>
</protein>
<accession>A0A381Z785</accession>
<proteinExistence type="predicted"/>
<dbReference type="EMBL" id="UINC01020234">
    <property type="protein sequence ID" value="SVA85146.1"/>
    <property type="molecule type" value="Genomic_DNA"/>
</dbReference>
<organism evidence="1">
    <name type="scientific">marine metagenome</name>
    <dbReference type="NCBI Taxonomy" id="408172"/>
    <lineage>
        <taxon>unclassified sequences</taxon>
        <taxon>metagenomes</taxon>
        <taxon>ecological metagenomes</taxon>
    </lineage>
</organism>
<name>A0A381Z785_9ZZZZ</name>
<gene>
    <name evidence="1" type="ORF">METZ01_LOCUS138000</name>
</gene>
<dbReference type="AlphaFoldDB" id="A0A381Z785"/>
<reference evidence="1" key="1">
    <citation type="submission" date="2018-05" db="EMBL/GenBank/DDBJ databases">
        <authorList>
            <person name="Lanie J.A."/>
            <person name="Ng W.-L."/>
            <person name="Kazmierczak K.M."/>
            <person name="Andrzejewski T.M."/>
            <person name="Davidsen T.M."/>
            <person name="Wayne K.J."/>
            <person name="Tettelin H."/>
            <person name="Glass J.I."/>
            <person name="Rusch D."/>
            <person name="Podicherti R."/>
            <person name="Tsui H.-C.T."/>
            <person name="Winkler M.E."/>
        </authorList>
    </citation>
    <scope>NUCLEOTIDE SEQUENCE</scope>
</reference>
<evidence type="ECO:0000313" key="1">
    <source>
        <dbReference type="EMBL" id="SVA85146.1"/>
    </source>
</evidence>
<sequence>MPIDHDEWQRIRDVSYAAGIDDLVNPPVLVHTHPGSGEAPHWLVWSQDGTVVEVRHDLPANRPLKVALPGKAIFHGMHLAAREGSCTLALDGDYARLVGGQGSEAVFDLPPTPPEVGIPHAIQPSASATARGGQVADAILGAATLPEGMEPGPGPAMEVGIEADAVGFGVDWRCAGRPRCTFRAPADTQGTAVVGFQFGTVKDLLLHASEQQEEVIVTAYLDCVGFETERWKAWADKVDTTAARLVPLAAEVLEEAGLNVEHSSGSSLQVEGEIPVRVECFDGEPEVIRISTILATNLKVDAALRDQVDKLMASRVGLRLWFEGTRLVAAEDLPSEMGPELPATIQRFRHQLHGLDVLFAATGGTFEEPELE</sequence>